<feature type="compositionally biased region" description="Polar residues" evidence="1">
    <location>
        <begin position="9"/>
        <end position="22"/>
    </location>
</feature>
<reference evidence="2" key="1">
    <citation type="submission" date="2014-09" db="EMBL/GenBank/DDBJ databases">
        <title>Genome sequence of the luminous mushroom Mycena chlorophos for searching fungal bioluminescence genes.</title>
        <authorList>
            <person name="Tanaka Y."/>
            <person name="Kasuga D."/>
            <person name="Oba Y."/>
            <person name="Hase S."/>
            <person name="Sato K."/>
            <person name="Oba Y."/>
            <person name="Sakakibara Y."/>
        </authorList>
    </citation>
    <scope>NUCLEOTIDE SEQUENCE</scope>
</reference>
<organism evidence="2 3">
    <name type="scientific">Mycena chlorophos</name>
    <name type="common">Agaric fungus</name>
    <name type="synonym">Agaricus chlorophos</name>
    <dbReference type="NCBI Taxonomy" id="658473"/>
    <lineage>
        <taxon>Eukaryota</taxon>
        <taxon>Fungi</taxon>
        <taxon>Dikarya</taxon>
        <taxon>Basidiomycota</taxon>
        <taxon>Agaricomycotina</taxon>
        <taxon>Agaricomycetes</taxon>
        <taxon>Agaricomycetidae</taxon>
        <taxon>Agaricales</taxon>
        <taxon>Marasmiineae</taxon>
        <taxon>Mycenaceae</taxon>
        <taxon>Mycena</taxon>
    </lineage>
</organism>
<evidence type="ECO:0008006" key="4">
    <source>
        <dbReference type="Google" id="ProtNLM"/>
    </source>
</evidence>
<dbReference type="Proteomes" id="UP000815677">
    <property type="component" value="Unassembled WGS sequence"/>
</dbReference>
<feature type="region of interest" description="Disordered" evidence="1">
    <location>
        <begin position="1"/>
        <end position="30"/>
    </location>
</feature>
<feature type="region of interest" description="Disordered" evidence="1">
    <location>
        <begin position="366"/>
        <end position="387"/>
    </location>
</feature>
<feature type="compositionally biased region" description="Pro residues" evidence="1">
    <location>
        <begin position="367"/>
        <end position="377"/>
    </location>
</feature>
<proteinExistence type="predicted"/>
<sequence>MAGGLGSRRVSNFQNYGPSTGPASKLLGGSLGSRIRASHSVTSGHKRLRAAHTSKRLAKHKTAAKLKPKTKPTVDFNVTSVGVPPEMVDIEMGDATASTSESVAAATPTRSTKRYRLPRELRRPPFRETPNEILMKIDPELESTPVEYIKEWLEEAGPGMLKAAVGVTVDAPKDALPPTVTVQLNADPLSDHPPPTHMLAVHTSARTAVQAAGRRPVTLVPAHSMMLAVHCTNLPPFAVPNTTPQYLSPDSVLLPVQPLRIPHPQTFAPLMSFLYTQRAEPLLKSLLPNPPDLETDAASRAFAGQLAGTYTPQALLTHALRVHGLWQNTVALGIHVDELWDTIERAWEVLLTAIGFATGAEVDLLPEPVPEPAPEPEPQSETTEVVT</sequence>
<keyword evidence="3" id="KW-1185">Reference proteome</keyword>
<evidence type="ECO:0000313" key="2">
    <source>
        <dbReference type="EMBL" id="GAT52087.1"/>
    </source>
</evidence>
<accession>A0ABQ0LNJ2</accession>
<protein>
    <recommendedName>
        <fullName evidence="4">Clp1-like protein</fullName>
    </recommendedName>
</protein>
<name>A0ABQ0LNJ2_MYCCL</name>
<evidence type="ECO:0000313" key="3">
    <source>
        <dbReference type="Proteomes" id="UP000815677"/>
    </source>
</evidence>
<gene>
    <name evidence="2" type="ORF">MCHLO_09174</name>
</gene>
<evidence type="ECO:0000256" key="1">
    <source>
        <dbReference type="SAM" id="MobiDB-lite"/>
    </source>
</evidence>
<dbReference type="EMBL" id="DF847566">
    <property type="protein sequence ID" value="GAT52087.1"/>
    <property type="molecule type" value="Genomic_DNA"/>
</dbReference>